<dbReference type="STRING" id="395495.Lcho_1478"/>
<protein>
    <submittedName>
        <fullName evidence="1">NosL family protein</fullName>
    </submittedName>
</protein>
<dbReference type="Proteomes" id="UP000001693">
    <property type="component" value="Chromosome"/>
</dbReference>
<name>B1Y804_LEPCP</name>
<dbReference type="RefSeq" id="WP_012346508.1">
    <property type="nucleotide sequence ID" value="NC_010524.1"/>
</dbReference>
<gene>
    <name evidence="1" type="ordered locus">Lcho_1478</name>
</gene>
<keyword evidence="2" id="KW-1185">Reference proteome</keyword>
<dbReference type="InterPro" id="IPR008719">
    <property type="entry name" value="N2O_reductase_NosL"/>
</dbReference>
<accession>B1Y804</accession>
<dbReference type="Gene3D" id="3.30.70.2060">
    <property type="match status" value="1"/>
</dbReference>
<proteinExistence type="predicted"/>
<reference evidence="1 2" key="1">
    <citation type="submission" date="2008-03" db="EMBL/GenBank/DDBJ databases">
        <title>Complete sequence of Leptothrix cholodnii SP-6.</title>
        <authorList>
            <consortium name="US DOE Joint Genome Institute"/>
            <person name="Copeland A."/>
            <person name="Lucas S."/>
            <person name="Lapidus A."/>
            <person name="Glavina del Rio T."/>
            <person name="Dalin E."/>
            <person name="Tice H."/>
            <person name="Bruce D."/>
            <person name="Goodwin L."/>
            <person name="Pitluck S."/>
            <person name="Chertkov O."/>
            <person name="Brettin T."/>
            <person name="Detter J.C."/>
            <person name="Han C."/>
            <person name="Kuske C.R."/>
            <person name="Schmutz J."/>
            <person name="Larimer F."/>
            <person name="Land M."/>
            <person name="Hauser L."/>
            <person name="Kyrpides N."/>
            <person name="Lykidis A."/>
            <person name="Emerson D."/>
            <person name="Richardson P."/>
        </authorList>
    </citation>
    <scope>NUCLEOTIDE SEQUENCE [LARGE SCALE GENOMIC DNA]</scope>
    <source>
        <strain evidence="2">ATCC 51168 / LMG 8142 / SP-6</strain>
    </source>
</reference>
<dbReference type="PANTHER" id="PTHR41247">
    <property type="entry name" value="HTH-TYPE TRANSCRIPTIONAL REPRESSOR YCNK"/>
    <property type="match status" value="1"/>
</dbReference>
<organism evidence="1 2">
    <name type="scientific">Leptothrix cholodnii (strain ATCC 51168 / LMG 8142 / SP-6)</name>
    <name type="common">Leptothrix discophora (strain SP-6)</name>
    <dbReference type="NCBI Taxonomy" id="395495"/>
    <lineage>
        <taxon>Bacteria</taxon>
        <taxon>Pseudomonadati</taxon>
        <taxon>Pseudomonadota</taxon>
        <taxon>Betaproteobacteria</taxon>
        <taxon>Burkholderiales</taxon>
        <taxon>Sphaerotilaceae</taxon>
        <taxon>Leptothrix</taxon>
    </lineage>
</organism>
<dbReference type="eggNOG" id="COG4314">
    <property type="taxonomic scope" value="Bacteria"/>
</dbReference>
<sequence length="191" mass="20079" precursor="true">MTTSCSCRRRQWLGLAALTTLGAIGSIGALSLAGCGDRAADAQAIAPKEFGADTACELDGMTLADYPGPKAQIHFAGAADAAAPMFLCDTVELFSTLLQPEQVRKVQAVYVQDMGRADWDKPRGHWIDARGALFVRGSKRLGSMGPTLASFAQEADAKKFVGEYGGTVLRYGEITPAMVDLGGGSKGDTKM</sequence>
<dbReference type="Pfam" id="PF05573">
    <property type="entry name" value="NosL"/>
    <property type="match status" value="1"/>
</dbReference>
<dbReference type="HOGENOM" id="CLU_096026_0_2_4"/>
<evidence type="ECO:0000313" key="1">
    <source>
        <dbReference type="EMBL" id="ACB33746.1"/>
    </source>
</evidence>
<dbReference type="Gene3D" id="3.30.70.2050">
    <property type="match status" value="1"/>
</dbReference>
<dbReference type="KEGG" id="lch:Lcho_1478"/>
<dbReference type="EMBL" id="CP001013">
    <property type="protein sequence ID" value="ACB33746.1"/>
    <property type="molecule type" value="Genomic_DNA"/>
</dbReference>
<dbReference type="AlphaFoldDB" id="B1Y804"/>
<dbReference type="PANTHER" id="PTHR41247:SF1">
    <property type="entry name" value="HTH-TYPE TRANSCRIPTIONAL REPRESSOR YCNK"/>
    <property type="match status" value="1"/>
</dbReference>
<dbReference type="SUPFAM" id="SSF160387">
    <property type="entry name" value="NosL/MerB-like"/>
    <property type="match status" value="1"/>
</dbReference>
<dbReference type="OrthoDB" id="982633at2"/>
<evidence type="ECO:0000313" key="2">
    <source>
        <dbReference type="Proteomes" id="UP000001693"/>
    </source>
</evidence>